<proteinExistence type="predicted"/>
<evidence type="ECO:0000313" key="1">
    <source>
        <dbReference type="EMBL" id="KAL3564558.1"/>
    </source>
</evidence>
<protein>
    <submittedName>
        <fullName evidence="1">Uncharacterized protein</fullName>
    </submittedName>
</protein>
<organism evidence="1 2">
    <name type="scientific">Populus alba</name>
    <name type="common">White poplar</name>
    <dbReference type="NCBI Taxonomy" id="43335"/>
    <lineage>
        <taxon>Eukaryota</taxon>
        <taxon>Viridiplantae</taxon>
        <taxon>Streptophyta</taxon>
        <taxon>Embryophyta</taxon>
        <taxon>Tracheophyta</taxon>
        <taxon>Spermatophyta</taxon>
        <taxon>Magnoliopsida</taxon>
        <taxon>eudicotyledons</taxon>
        <taxon>Gunneridae</taxon>
        <taxon>Pentapetalae</taxon>
        <taxon>rosids</taxon>
        <taxon>fabids</taxon>
        <taxon>Malpighiales</taxon>
        <taxon>Salicaceae</taxon>
        <taxon>Saliceae</taxon>
        <taxon>Populus</taxon>
    </lineage>
</organism>
<dbReference type="Proteomes" id="UP000309997">
    <property type="component" value="Unassembled WGS sequence"/>
</dbReference>
<reference evidence="1 2" key="1">
    <citation type="journal article" date="2024" name="Plant Biotechnol. J.">
        <title>Genome and CRISPR/Cas9 system of a widespread forest tree (Populus alba) in the world.</title>
        <authorList>
            <person name="Liu Y.J."/>
            <person name="Jiang P.F."/>
            <person name="Han X.M."/>
            <person name="Li X.Y."/>
            <person name="Wang H.M."/>
            <person name="Wang Y.J."/>
            <person name="Wang X.X."/>
            <person name="Zeng Q.Y."/>
        </authorList>
    </citation>
    <scope>NUCLEOTIDE SEQUENCE [LARGE SCALE GENOMIC DNA]</scope>
    <source>
        <strain evidence="2">cv. PAL-ZL1</strain>
    </source>
</reference>
<comment type="caution">
    <text evidence="1">The sequence shown here is derived from an EMBL/GenBank/DDBJ whole genome shotgun (WGS) entry which is preliminary data.</text>
</comment>
<keyword evidence="2" id="KW-1185">Reference proteome</keyword>
<name>A0ACC4AFE3_POPAL</name>
<dbReference type="EMBL" id="RCHU02000037">
    <property type="protein sequence ID" value="KAL3564558.1"/>
    <property type="molecule type" value="Genomic_DNA"/>
</dbReference>
<gene>
    <name evidence="1" type="ORF">D5086_033984</name>
</gene>
<accession>A0ACC4AFE3</accession>
<evidence type="ECO:0000313" key="2">
    <source>
        <dbReference type="Proteomes" id="UP000309997"/>
    </source>
</evidence>
<sequence length="306" mass="33421">MLKRDDPKFQRATDVSATGAEVTGIEVGNAAKLRRVKASLRPLGRKCGERDHLKIRKATEFQRQGGIEVGMPRNSTISAQSPQSVTPYCGSRNAAKLNESMRYALCGRKCGVELVAEAYKLNRDDPKFKGNGLSATATKGTRSRNAFSPAKVIESKRYALCGRKCGVDQVAEALHATRGITRKSNVEQVAEALHAQRGMTRNSKATDFRNPGASKSECRELTESKRFAVVEESACGKTSSRSIHAQEGSPEIQRQLNFGNRGIEVGMPGNSPSQSISPFVEEKCWCKPSSRSITCSTRNHPKFKGN</sequence>